<keyword evidence="3" id="KW-1003">Cell membrane</keyword>
<reference evidence="9 10" key="1">
    <citation type="submission" date="2016-11" db="EMBL/GenBank/DDBJ databases">
        <title>Draft Genome Sequences of Nine Cyanobacterial Strains from Diverse Habitats.</title>
        <authorList>
            <person name="Zhu T."/>
            <person name="Hou S."/>
            <person name="Lu X."/>
            <person name="Hess W.R."/>
        </authorList>
    </citation>
    <scope>NUCLEOTIDE SEQUENCE [LARGE SCALE GENOMIC DNA]</scope>
    <source>
        <strain evidence="9 10">NIES-592</strain>
    </source>
</reference>
<feature type="transmembrane region" description="Helical" evidence="7">
    <location>
        <begin position="20"/>
        <end position="39"/>
    </location>
</feature>
<feature type="transmembrane region" description="Helical" evidence="7">
    <location>
        <begin position="269"/>
        <end position="292"/>
    </location>
</feature>
<gene>
    <name evidence="9" type="ORF">NIES592_17865</name>
</gene>
<protein>
    <submittedName>
        <fullName evidence="9">ABC transporter</fullName>
    </submittedName>
</protein>
<evidence type="ECO:0000256" key="3">
    <source>
        <dbReference type="ARBA" id="ARBA00022475"/>
    </source>
</evidence>
<organism evidence="9 10">
    <name type="scientific">Fischerella major NIES-592</name>
    <dbReference type="NCBI Taxonomy" id="210994"/>
    <lineage>
        <taxon>Bacteria</taxon>
        <taxon>Bacillati</taxon>
        <taxon>Cyanobacteriota</taxon>
        <taxon>Cyanophyceae</taxon>
        <taxon>Nostocales</taxon>
        <taxon>Hapalosiphonaceae</taxon>
        <taxon>Fischerella</taxon>
    </lineage>
</organism>
<comment type="caution">
    <text evidence="9">The sequence shown here is derived from an EMBL/GenBank/DDBJ whole genome shotgun (WGS) entry which is preliminary data.</text>
</comment>
<dbReference type="OrthoDB" id="417886at2"/>
<dbReference type="EMBL" id="MRCA01000011">
    <property type="protein sequence ID" value="OKH12379.1"/>
    <property type="molecule type" value="Genomic_DNA"/>
</dbReference>
<evidence type="ECO:0000256" key="5">
    <source>
        <dbReference type="ARBA" id="ARBA00022989"/>
    </source>
</evidence>
<keyword evidence="10" id="KW-1185">Reference proteome</keyword>
<feature type="transmembrane region" description="Helical" evidence="7">
    <location>
        <begin position="313"/>
        <end position="339"/>
    </location>
</feature>
<keyword evidence="2" id="KW-0813">Transport</keyword>
<dbReference type="Proteomes" id="UP000186391">
    <property type="component" value="Unassembled WGS sequence"/>
</dbReference>
<dbReference type="GO" id="GO:0005886">
    <property type="term" value="C:plasma membrane"/>
    <property type="evidence" value="ECO:0007669"/>
    <property type="project" value="UniProtKB-SubCell"/>
</dbReference>
<feature type="domain" description="ABC3 transporter permease C-terminal" evidence="8">
    <location>
        <begin position="273"/>
        <end position="382"/>
    </location>
</feature>
<evidence type="ECO:0000256" key="7">
    <source>
        <dbReference type="SAM" id="Phobius"/>
    </source>
</evidence>
<dbReference type="PIRSF" id="PIRSF031773">
    <property type="entry name" value="DevC"/>
    <property type="match status" value="1"/>
</dbReference>
<keyword evidence="4 7" id="KW-0812">Transmembrane</keyword>
<dbReference type="PANTHER" id="PTHR43738:SF1">
    <property type="entry name" value="HEMIN TRANSPORT SYSTEM PERMEASE PROTEIN HRTB-RELATED"/>
    <property type="match status" value="1"/>
</dbReference>
<evidence type="ECO:0000259" key="8">
    <source>
        <dbReference type="Pfam" id="PF02687"/>
    </source>
</evidence>
<dbReference type="RefSeq" id="WP_073556460.1">
    <property type="nucleotide sequence ID" value="NZ_MRCA01000011.1"/>
</dbReference>
<evidence type="ECO:0000256" key="1">
    <source>
        <dbReference type="ARBA" id="ARBA00004651"/>
    </source>
</evidence>
<feature type="transmembrane region" description="Helical" evidence="7">
    <location>
        <begin position="359"/>
        <end position="376"/>
    </location>
</feature>
<dbReference type="AlphaFoldDB" id="A0A1U7GVZ3"/>
<dbReference type="Pfam" id="PF02687">
    <property type="entry name" value="FtsX"/>
    <property type="match status" value="1"/>
</dbReference>
<evidence type="ECO:0000256" key="4">
    <source>
        <dbReference type="ARBA" id="ARBA00022692"/>
    </source>
</evidence>
<dbReference type="PANTHER" id="PTHR43738">
    <property type="entry name" value="ABC TRANSPORTER, MEMBRANE PROTEIN"/>
    <property type="match status" value="1"/>
</dbReference>
<evidence type="ECO:0000256" key="6">
    <source>
        <dbReference type="ARBA" id="ARBA00023136"/>
    </source>
</evidence>
<keyword evidence="6 7" id="KW-0472">Membrane</keyword>
<evidence type="ECO:0000256" key="2">
    <source>
        <dbReference type="ARBA" id="ARBA00022448"/>
    </source>
</evidence>
<dbReference type="NCBIfam" id="TIGR01185">
    <property type="entry name" value="devC"/>
    <property type="match status" value="1"/>
</dbReference>
<dbReference type="InterPro" id="IPR051125">
    <property type="entry name" value="ABC-4/HrtB_transporter"/>
</dbReference>
<proteinExistence type="predicted"/>
<evidence type="ECO:0000313" key="10">
    <source>
        <dbReference type="Proteomes" id="UP000186391"/>
    </source>
</evidence>
<dbReference type="InterPro" id="IPR005891">
    <property type="entry name" value="DevC"/>
</dbReference>
<evidence type="ECO:0000313" key="9">
    <source>
        <dbReference type="EMBL" id="OKH12379.1"/>
    </source>
</evidence>
<sequence>MRNKIPVAWLQLARQKLRFLVALAGIAFVAVLMFMQIGFQDALYASATQVQKNLEGDLFLISSQYKSLTSNQSFPRIRLYQALGFDDIESVNSLYVQFAKLKNPINGRKFPIYVLGFDPAKSVFKLPEVNENLNLLKRPNVVLFDRGSRPEFGPIAEKFSQNEPVSIEIFGYNSLVGYRVKVAGLFKLGPSFGVDGNLMISYSTFIKVFQDRSPEYIDIGLLALKPGTDPQKVLAMLSDHLPEDVKVLTREGFIDFEKNYWSVRTPIGFIFNLMVIMGFIVGVVVVYQILYSNISSHLAEYATLKAMGFKNKYLLGVVFKQAFILAILGYIPGIFISIFLYDLAKNATKLPVIMSYDKALIILFATLLMCLTSAFLSTNKLRVVDPAEIF</sequence>
<name>A0A1U7GVZ3_9CYAN</name>
<dbReference type="InterPro" id="IPR003838">
    <property type="entry name" value="ABC3_permease_C"/>
</dbReference>
<keyword evidence="5 7" id="KW-1133">Transmembrane helix</keyword>
<accession>A0A1U7GVZ3</accession>
<comment type="subcellular location">
    <subcellularLocation>
        <location evidence="1">Cell membrane</location>
        <topology evidence="1">Multi-pass membrane protein</topology>
    </subcellularLocation>
</comment>